<evidence type="ECO:0000313" key="2">
    <source>
        <dbReference type="EMBL" id="SDJ31676.1"/>
    </source>
</evidence>
<name>A0ABY0Q0W8_CHRJE</name>
<gene>
    <name evidence="2" type="ORF">SAMN05421542_3163</name>
</gene>
<organism evidence="2 3">
    <name type="scientific">Chryseobacterium jejuense</name>
    <dbReference type="NCBI Taxonomy" id="445960"/>
    <lineage>
        <taxon>Bacteria</taxon>
        <taxon>Pseudomonadati</taxon>
        <taxon>Bacteroidota</taxon>
        <taxon>Flavobacteriia</taxon>
        <taxon>Flavobacteriales</taxon>
        <taxon>Weeksellaceae</taxon>
        <taxon>Chryseobacterium group</taxon>
        <taxon>Chryseobacterium</taxon>
    </lineage>
</organism>
<keyword evidence="3" id="KW-1185">Reference proteome</keyword>
<proteinExistence type="predicted"/>
<dbReference type="InterPro" id="IPR056091">
    <property type="entry name" value="DUF7674"/>
</dbReference>
<feature type="domain" description="DUF7674" evidence="1">
    <location>
        <begin position="45"/>
        <end position="151"/>
    </location>
</feature>
<protein>
    <recommendedName>
        <fullName evidence="1">DUF7674 domain-containing protein</fullName>
    </recommendedName>
</protein>
<dbReference type="Proteomes" id="UP000199426">
    <property type="component" value="Unassembled WGS sequence"/>
</dbReference>
<dbReference type="Pfam" id="PF24722">
    <property type="entry name" value="DUF7674"/>
    <property type="match status" value="1"/>
</dbReference>
<reference evidence="2 3" key="1">
    <citation type="submission" date="2016-10" db="EMBL/GenBank/DDBJ databases">
        <authorList>
            <person name="Varghese N."/>
            <person name="Submissions S."/>
        </authorList>
    </citation>
    <scope>NUCLEOTIDE SEQUENCE [LARGE SCALE GENOMIC DNA]</scope>
    <source>
        <strain evidence="2 3">DSM 19299</strain>
    </source>
</reference>
<comment type="caution">
    <text evidence="2">The sequence shown here is derived from an EMBL/GenBank/DDBJ whole genome shotgun (WGS) entry which is preliminary data.</text>
</comment>
<evidence type="ECO:0000259" key="1">
    <source>
        <dbReference type="Pfam" id="PF24722"/>
    </source>
</evidence>
<accession>A0ABY0Q0W8</accession>
<dbReference type="EMBL" id="FNEG01000005">
    <property type="protein sequence ID" value="SDJ31676.1"/>
    <property type="molecule type" value="Genomic_DNA"/>
</dbReference>
<sequence length="155" mass="18424">MAETLSSSFYRFFNHFHVWSLHQTVGAKPHLTQYIYTMNYLQAVKEITELFPDFETELNKTKSPNSYSVIRTFMERIKNMIRQNDSNLLFKSLQKIDKMYIHGDTLLKNAIENTFIYSLDNFTAFCSKEYRQMIFSHISSDLKNSYSRQIYSHGL</sequence>
<evidence type="ECO:0000313" key="3">
    <source>
        <dbReference type="Proteomes" id="UP000199426"/>
    </source>
</evidence>